<dbReference type="AlphaFoldDB" id="A0A0A9CZG3"/>
<reference evidence="1" key="2">
    <citation type="journal article" date="2015" name="Data Brief">
        <title>Shoot transcriptome of the giant reed, Arundo donax.</title>
        <authorList>
            <person name="Barrero R.A."/>
            <person name="Guerrero F.D."/>
            <person name="Moolhuijzen P."/>
            <person name="Goolsby J.A."/>
            <person name="Tidwell J."/>
            <person name="Bellgard S.E."/>
            <person name="Bellgard M.I."/>
        </authorList>
    </citation>
    <scope>NUCLEOTIDE SEQUENCE</scope>
    <source>
        <tissue evidence="1">Shoot tissue taken approximately 20 cm above the soil surface</tissue>
    </source>
</reference>
<reference evidence="1" key="1">
    <citation type="submission" date="2014-09" db="EMBL/GenBank/DDBJ databases">
        <authorList>
            <person name="Magalhaes I.L.F."/>
            <person name="Oliveira U."/>
            <person name="Santos F.R."/>
            <person name="Vidigal T.H.D.A."/>
            <person name="Brescovit A.D."/>
            <person name="Santos A.J."/>
        </authorList>
    </citation>
    <scope>NUCLEOTIDE SEQUENCE</scope>
    <source>
        <tissue evidence="1">Shoot tissue taken approximately 20 cm above the soil surface</tissue>
    </source>
</reference>
<organism evidence="1">
    <name type="scientific">Arundo donax</name>
    <name type="common">Giant reed</name>
    <name type="synonym">Donax arundinaceus</name>
    <dbReference type="NCBI Taxonomy" id="35708"/>
    <lineage>
        <taxon>Eukaryota</taxon>
        <taxon>Viridiplantae</taxon>
        <taxon>Streptophyta</taxon>
        <taxon>Embryophyta</taxon>
        <taxon>Tracheophyta</taxon>
        <taxon>Spermatophyta</taxon>
        <taxon>Magnoliopsida</taxon>
        <taxon>Liliopsida</taxon>
        <taxon>Poales</taxon>
        <taxon>Poaceae</taxon>
        <taxon>PACMAD clade</taxon>
        <taxon>Arundinoideae</taxon>
        <taxon>Arundineae</taxon>
        <taxon>Arundo</taxon>
    </lineage>
</organism>
<name>A0A0A9CZG3_ARUDO</name>
<accession>A0A0A9CZG3</accession>
<proteinExistence type="predicted"/>
<dbReference type="EMBL" id="GBRH01221008">
    <property type="protein sequence ID" value="JAD76887.1"/>
    <property type="molecule type" value="Transcribed_RNA"/>
</dbReference>
<sequence length="162" mass="15882">MLLIARPILDACGVGFGLLDAGAGSEAASALAGVAAAAGAGRGDVLVFVVEALGDLLPRGCRAAAAPGSGGGRKVALVGLGICVDVVVDLGAVEVRREAVLGWGVGGGGVRVWIHGPASPLLSSPPLSSHGRVGPVVGEGESINQPSLAWLRVVVGISLSRR</sequence>
<protein>
    <submittedName>
        <fullName evidence="1">Uncharacterized protein</fullName>
    </submittedName>
</protein>
<evidence type="ECO:0000313" key="1">
    <source>
        <dbReference type="EMBL" id="JAD76887.1"/>
    </source>
</evidence>